<protein>
    <submittedName>
        <fullName evidence="10">Acetyl-CoA carboxylase biotin carboxyl carrier protein</fullName>
    </submittedName>
</protein>
<dbReference type="InterPro" id="IPR055268">
    <property type="entry name" value="PCB-like"/>
</dbReference>
<dbReference type="CDD" id="cd07937">
    <property type="entry name" value="DRE_TIM_PC_TC_5S"/>
    <property type="match status" value="1"/>
</dbReference>
<evidence type="ECO:0000256" key="1">
    <source>
        <dbReference type="ARBA" id="ARBA00005194"/>
    </source>
</evidence>
<dbReference type="FunFam" id="2.40.50.100:FF:000003">
    <property type="entry name" value="Acetyl-CoA carboxylase biotin carboxyl carrier protein"/>
    <property type="match status" value="1"/>
</dbReference>
<keyword evidence="4" id="KW-0443">Lipid metabolism</keyword>
<sequence length="650" mass="72625">MEGKPIKFTDTTLRDAHQSLWATRMSLNDMLPVLEQFNRVGYWSLEMWGGATFDVCLRYLNEDPWERLSVIRKHIKNTQLQMLLRGQNVVGYRNYPDDVLEEFINRAAERGIDVFRIFDALNDVRNLEKAVEYVKKTGKHAQGTLCYAISPVHTIEYYVARAREQKELGIDSICIKDMAGILSPKMAFELVSALKQELKLEIQVHCHSSSGMAVAAYLKAVEAGADIIDTAAAALAFFTSQPATETMIACFQGTPWETRLNFDALETINQHFEKLSANKCIPGTKVVDSMVIVHQIPGGMASNLLAQLKEQKAEHRLSEVLEEVPRVREDLGYPPLVTPTSQIVGVQAVMNVIAGERYKIVPKEVKDYVKGLYGRPPAPIRESIVKKILGDEKPIKGRPADKLEPGLPRAHKELSRDLVEKEEDYISYAIFPEVALKFFQWRKNPAKTEEPKTVATETKPKPELTPPPKPVSEEPGIRRLRSLMELASLHSVVELDWEIGEEKIRIKRGPTEQLKTAEITPAVPLRAAETTTPVPPISTAEPPVLPSTPLPSEQRTTSHAAEAAPIATTGKTEQITSPMVGTFYSRSRPEAPPFVEKGDVVEPGETLCIVEAMKLMNEIQAEKKCRIIEILVKDGESVEYGQPLMIVEPL</sequence>
<feature type="region of interest" description="Disordered" evidence="7">
    <location>
        <begin position="532"/>
        <end position="553"/>
    </location>
</feature>
<reference evidence="10" key="1">
    <citation type="journal article" date="2020" name="mSystems">
        <title>Genome- and Community-Level Interaction Insights into Carbon Utilization and Element Cycling Functions of Hydrothermarchaeota in Hydrothermal Sediment.</title>
        <authorList>
            <person name="Zhou Z."/>
            <person name="Liu Y."/>
            <person name="Xu W."/>
            <person name="Pan J."/>
            <person name="Luo Z.H."/>
            <person name="Li M."/>
        </authorList>
    </citation>
    <scope>NUCLEOTIDE SEQUENCE [LARGE SCALE GENOMIC DNA]</scope>
    <source>
        <strain evidence="10">SpSt-914</strain>
    </source>
</reference>
<comment type="caution">
    <text evidence="10">The sequence shown here is derived from an EMBL/GenBank/DDBJ whole genome shotgun (WGS) entry which is preliminary data.</text>
</comment>
<dbReference type="Gene3D" id="3.20.20.70">
    <property type="entry name" value="Aldolase class I"/>
    <property type="match status" value="1"/>
</dbReference>
<dbReference type="InterPro" id="IPR013785">
    <property type="entry name" value="Aldolase_TIM"/>
</dbReference>
<dbReference type="Gene3D" id="2.40.50.100">
    <property type="match status" value="1"/>
</dbReference>
<evidence type="ECO:0000256" key="4">
    <source>
        <dbReference type="ARBA" id="ARBA00023098"/>
    </source>
</evidence>
<dbReference type="InterPro" id="IPR003379">
    <property type="entry name" value="Carboxylase_cons_dom"/>
</dbReference>
<dbReference type="CDD" id="cd06850">
    <property type="entry name" value="biotinyl_domain"/>
    <property type="match status" value="1"/>
</dbReference>
<dbReference type="PANTHER" id="PTHR43778:SF2">
    <property type="entry name" value="PYRUVATE CARBOXYLASE, MITOCHONDRIAL"/>
    <property type="match status" value="1"/>
</dbReference>
<dbReference type="Pfam" id="PF00682">
    <property type="entry name" value="HMGL-like"/>
    <property type="match status" value="1"/>
</dbReference>
<dbReference type="PANTHER" id="PTHR43778">
    <property type="entry name" value="PYRUVATE CARBOXYLASE"/>
    <property type="match status" value="1"/>
</dbReference>
<feature type="domain" description="Lipoyl-binding" evidence="8">
    <location>
        <begin position="566"/>
        <end position="648"/>
    </location>
</feature>
<dbReference type="PROSITE" id="PS50991">
    <property type="entry name" value="PYR_CT"/>
    <property type="match status" value="1"/>
</dbReference>
<dbReference type="SUPFAM" id="SSF89000">
    <property type="entry name" value="post-HMGL domain-like"/>
    <property type="match status" value="1"/>
</dbReference>
<dbReference type="PRINTS" id="PR01071">
    <property type="entry name" value="ACOABIOTINCC"/>
</dbReference>
<keyword evidence="5" id="KW-0275">Fatty acid biosynthesis</keyword>
<accession>A0A7V3UZB1</accession>
<keyword evidence="3" id="KW-0276">Fatty acid metabolism</keyword>
<gene>
    <name evidence="10" type="primary">accB</name>
    <name evidence="10" type="ORF">ENX16_00195</name>
</gene>
<evidence type="ECO:0000256" key="7">
    <source>
        <dbReference type="SAM" id="MobiDB-lite"/>
    </source>
</evidence>
<dbReference type="InterPro" id="IPR000891">
    <property type="entry name" value="PYR_CT"/>
</dbReference>
<evidence type="ECO:0000256" key="2">
    <source>
        <dbReference type="ARBA" id="ARBA00022516"/>
    </source>
</evidence>
<name>A0A7V3UZB1_UNCW3</name>
<keyword evidence="6" id="KW-0092">Biotin</keyword>
<comment type="pathway">
    <text evidence="1">Lipid metabolism; fatty acid biosynthesis.</text>
</comment>
<dbReference type="GO" id="GO:0009317">
    <property type="term" value="C:acetyl-CoA carboxylase complex"/>
    <property type="evidence" value="ECO:0007669"/>
    <property type="project" value="InterPro"/>
</dbReference>
<dbReference type="NCBIfam" id="TIGR00531">
    <property type="entry name" value="BCCP"/>
    <property type="match status" value="1"/>
</dbReference>
<dbReference type="Pfam" id="PF00364">
    <property type="entry name" value="Biotin_lipoyl"/>
    <property type="match status" value="1"/>
</dbReference>
<evidence type="ECO:0000256" key="3">
    <source>
        <dbReference type="ARBA" id="ARBA00022832"/>
    </source>
</evidence>
<evidence type="ECO:0000313" key="10">
    <source>
        <dbReference type="EMBL" id="HGD12497.1"/>
    </source>
</evidence>
<proteinExistence type="predicted"/>
<dbReference type="GO" id="GO:0004736">
    <property type="term" value="F:pyruvate carboxylase activity"/>
    <property type="evidence" value="ECO:0007669"/>
    <property type="project" value="TreeGrafter"/>
</dbReference>
<dbReference type="EMBL" id="DTMZ01000002">
    <property type="protein sequence ID" value="HGD12497.1"/>
    <property type="molecule type" value="Genomic_DNA"/>
</dbReference>
<organism evidence="10">
    <name type="scientific">candidate division WOR-3 bacterium</name>
    <dbReference type="NCBI Taxonomy" id="2052148"/>
    <lineage>
        <taxon>Bacteria</taxon>
        <taxon>Bacteria division WOR-3</taxon>
    </lineage>
</organism>
<feature type="region of interest" description="Disordered" evidence="7">
    <location>
        <begin position="447"/>
        <end position="475"/>
    </location>
</feature>
<feature type="compositionally biased region" description="Basic and acidic residues" evidence="7">
    <location>
        <begin position="447"/>
        <end position="462"/>
    </location>
</feature>
<dbReference type="PROSITE" id="PS50968">
    <property type="entry name" value="BIOTINYL_LIPOYL"/>
    <property type="match status" value="1"/>
</dbReference>
<dbReference type="Pfam" id="PF02436">
    <property type="entry name" value="PYC_OADA"/>
    <property type="match status" value="1"/>
</dbReference>
<dbReference type="GO" id="GO:0003989">
    <property type="term" value="F:acetyl-CoA carboxylase activity"/>
    <property type="evidence" value="ECO:0007669"/>
    <property type="project" value="InterPro"/>
</dbReference>
<dbReference type="InterPro" id="IPR000089">
    <property type="entry name" value="Biotin_lipoyl"/>
</dbReference>
<dbReference type="InterPro" id="IPR001882">
    <property type="entry name" value="Biotin_BS"/>
</dbReference>
<dbReference type="InterPro" id="IPR011053">
    <property type="entry name" value="Single_hybrid_motif"/>
</dbReference>
<dbReference type="InterPro" id="IPR001249">
    <property type="entry name" value="AcCoA_biotinCC"/>
</dbReference>
<evidence type="ECO:0000259" key="9">
    <source>
        <dbReference type="PROSITE" id="PS50991"/>
    </source>
</evidence>
<dbReference type="NCBIfam" id="NF006761">
    <property type="entry name" value="PRK09282.1"/>
    <property type="match status" value="1"/>
</dbReference>
<feature type="domain" description="Pyruvate carboxyltransferase" evidence="9">
    <location>
        <begin position="6"/>
        <end position="266"/>
    </location>
</feature>
<evidence type="ECO:0000256" key="6">
    <source>
        <dbReference type="ARBA" id="ARBA00023267"/>
    </source>
</evidence>
<dbReference type="SUPFAM" id="SSF51230">
    <property type="entry name" value="Single hybrid motif"/>
    <property type="match status" value="1"/>
</dbReference>
<dbReference type="UniPathway" id="UPA00094"/>
<dbReference type="AlphaFoldDB" id="A0A7V3UZB1"/>
<evidence type="ECO:0000256" key="5">
    <source>
        <dbReference type="ARBA" id="ARBA00023160"/>
    </source>
</evidence>
<keyword evidence="2" id="KW-0444">Lipid biosynthesis</keyword>
<dbReference type="SUPFAM" id="SSF51569">
    <property type="entry name" value="Aldolase"/>
    <property type="match status" value="1"/>
</dbReference>
<dbReference type="GO" id="GO:0006633">
    <property type="term" value="P:fatty acid biosynthetic process"/>
    <property type="evidence" value="ECO:0007669"/>
    <property type="project" value="UniProtKB-UniPathway"/>
</dbReference>
<dbReference type="GO" id="GO:0006094">
    <property type="term" value="P:gluconeogenesis"/>
    <property type="evidence" value="ECO:0007669"/>
    <property type="project" value="TreeGrafter"/>
</dbReference>
<dbReference type="PROSITE" id="PS00188">
    <property type="entry name" value="BIOTIN"/>
    <property type="match status" value="1"/>
</dbReference>
<evidence type="ECO:0000259" key="8">
    <source>
        <dbReference type="PROSITE" id="PS50968"/>
    </source>
</evidence>